<reference evidence="1" key="2">
    <citation type="submission" date="2024-06" db="EMBL/GenBank/DDBJ databases">
        <authorList>
            <person name="Plum-Jensen L.E."/>
            <person name="Schramm A."/>
            <person name="Marshall I.P.G."/>
        </authorList>
    </citation>
    <scope>NUCLEOTIDE SEQUENCE</scope>
    <source>
        <strain evidence="1">Rat1</strain>
    </source>
</reference>
<dbReference type="KEGG" id="eaj:Q3M24_07515"/>
<dbReference type="PROSITE" id="PS51257">
    <property type="entry name" value="PROKAR_LIPOPROTEIN"/>
    <property type="match status" value="1"/>
</dbReference>
<evidence type="ECO:0008006" key="2">
    <source>
        <dbReference type="Google" id="ProtNLM"/>
    </source>
</evidence>
<protein>
    <recommendedName>
        <fullName evidence="2">Lipoprotein</fullName>
    </recommendedName>
</protein>
<sequence length="160" mass="18449">MKSCLVALLVVFTAGCSHVVNIERVKLSHTTESSVFLEIETNEDLEKFVDSYWAYKPFLVYRIDSKKDLIHYSKVTPDDLLEIFPFSAQSETFFDVEGKYKTIWEIPKRKNINVINKREDFYDIRKIEVPVITIMIYGATMGGGHLISSPKSFVLIDSKE</sequence>
<proteinExistence type="predicted"/>
<accession>A0AAU8M0B8</accession>
<gene>
    <name evidence="1" type="ORF">Q3M24_07515</name>
</gene>
<evidence type="ECO:0000313" key="1">
    <source>
        <dbReference type="EMBL" id="XCN74583.1"/>
    </source>
</evidence>
<organism evidence="1">
    <name type="scientific">Candidatus Electrothrix aestuarii</name>
    <dbReference type="NCBI Taxonomy" id="3062594"/>
    <lineage>
        <taxon>Bacteria</taxon>
        <taxon>Pseudomonadati</taxon>
        <taxon>Thermodesulfobacteriota</taxon>
        <taxon>Desulfobulbia</taxon>
        <taxon>Desulfobulbales</taxon>
        <taxon>Desulfobulbaceae</taxon>
        <taxon>Candidatus Electrothrix</taxon>
    </lineage>
</organism>
<dbReference type="EMBL" id="CP159373">
    <property type="protein sequence ID" value="XCN74583.1"/>
    <property type="molecule type" value="Genomic_DNA"/>
</dbReference>
<reference evidence="1" key="1">
    <citation type="journal article" date="2024" name="Syst. Appl. Microbiol.">
        <title>First single-strain enrichments of Electrothrix cable bacteria, description of E. aestuarii sp. nov. and E. rattekaaiensis sp. nov., and proposal of a cable bacteria taxonomy following the rules of the SeqCode.</title>
        <authorList>
            <person name="Plum-Jensen L.E."/>
            <person name="Schramm A."/>
            <person name="Marshall I.P.G."/>
        </authorList>
    </citation>
    <scope>NUCLEOTIDE SEQUENCE</scope>
    <source>
        <strain evidence="1">Rat1</strain>
    </source>
</reference>
<dbReference type="AlphaFoldDB" id="A0AAU8M0B8"/>
<name>A0AAU8M0B8_9BACT</name>